<dbReference type="PANTHER" id="PTHR30485:SF2">
    <property type="entry name" value="BLL0597 PROTEIN"/>
    <property type="match status" value="1"/>
</dbReference>
<dbReference type="InterPro" id="IPR011577">
    <property type="entry name" value="Cyt_b561_bac/Ni-Hgenase"/>
</dbReference>
<keyword evidence="5 6" id="KW-0472">Membrane</keyword>
<feature type="transmembrane region" description="Helical" evidence="6">
    <location>
        <begin position="14"/>
        <end position="32"/>
    </location>
</feature>
<dbReference type="GO" id="GO:0020037">
    <property type="term" value="F:heme binding"/>
    <property type="evidence" value="ECO:0007669"/>
    <property type="project" value="TreeGrafter"/>
</dbReference>
<evidence type="ECO:0000256" key="1">
    <source>
        <dbReference type="ARBA" id="ARBA00004651"/>
    </source>
</evidence>
<dbReference type="SUPFAM" id="SSF81342">
    <property type="entry name" value="Transmembrane di-heme cytochromes"/>
    <property type="match status" value="1"/>
</dbReference>
<name>A0A160TAU7_9ZZZZ</name>
<accession>A0A160TAU7</accession>
<dbReference type="GO" id="GO:0005886">
    <property type="term" value="C:plasma membrane"/>
    <property type="evidence" value="ECO:0007669"/>
    <property type="project" value="UniProtKB-SubCell"/>
</dbReference>
<dbReference type="EMBL" id="CZQC01000025">
    <property type="protein sequence ID" value="CUS40773.1"/>
    <property type="molecule type" value="Genomic_DNA"/>
</dbReference>
<sequence length="224" mass="24970">MSQNNTSLQPVWDIPVRLGHWLMVLLFAVCWWSGENHEMTWHRYAGYGLFGLVLFRLYWGVVGTRTARFSNFVSSPKAALTYARNHIFKSNYDENRPNKAGHNPLGAWSVIALLGFILLQIGLGLFAVDVDGFDGGPLSDFVSYDTGRLCAEIHEISFSILMTLIVVHIAAIAYYKLVRKQNLVPAMIHGKANISQSEAIKATPWLRVLIGAAVAALIVWIIAK</sequence>
<reference evidence="8" key="1">
    <citation type="submission" date="2015-10" db="EMBL/GenBank/DDBJ databases">
        <authorList>
            <person name="Gilbert D.G."/>
        </authorList>
    </citation>
    <scope>NUCLEOTIDE SEQUENCE</scope>
</reference>
<dbReference type="InterPro" id="IPR051542">
    <property type="entry name" value="Hydrogenase_cytochrome"/>
</dbReference>
<dbReference type="AlphaFoldDB" id="A0A160TAU7"/>
<evidence type="ECO:0000256" key="3">
    <source>
        <dbReference type="ARBA" id="ARBA00022692"/>
    </source>
</evidence>
<proteinExistence type="predicted"/>
<evidence type="ECO:0000256" key="6">
    <source>
        <dbReference type="SAM" id="Phobius"/>
    </source>
</evidence>
<evidence type="ECO:0000256" key="2">
    <source>
        <dbReference type="ARBA" id="ARBA00022475"/>
    </source>
</evidence>
<keyword evidence="3 6" id="KW-0812">Transmembrane</keyword>
<evidence type="ECO:0000313" key="8">
    <source>
        <dbReference type="EMBL" id="CUS40773.1"/>
    </source>
</evidence>
<dbReference type="InterPro" id="IPR016174">
    <property type="entry name" value="Di-haem_cyt_TM"/>
</dbReference>
<dbReference type="Gene3D" id="1.20.950.20">
    <property type="entry name" value="Transmembrane di-heme cytochromes, Chain C"/>
    <property type="match status" value="1"/>
</dbReference>
<feature type="transmembrane region" description="Helical" evidence="6">
    <location>
        <begin position="156"/>
        <end position="175"/>
    </location>
</feature>
<feature type="transmembrane region" description="Helical" evidence="6">
    <location>
        <begin position="44"/>
        <end position="62"/>
    </location>
</feature>
<keyword evidence="2" id="KW-1003">Cell membrane</keyword>
<organism evidence="8">
    <name type="scientific">hydrothermal vent metagenome</name>
    <dbReference type="NCBI Taxonomy" id="652676"/>
    <lineage>
        <taxon>unclassified sequences</taxon>
        <taxon>metagenomes</taxon>
        <taxon>ecological metagenomes</taxon>
    </lineage>
</organism>
<feature type="transmembrane region" description="Helical" evidence="6">
    <location>
        <begin position="205"/>
        <end position="223"/>
    </location>
</feature>
<evidence type="ECO:0000256" key="5">
    <source>
        <dbReference type="ARBA" id="ARBA00023136"/>
    </source>
</evidence>
<dbReference type="GO" id="GO:0009055">
    <property type="term" value="F:electron transfer activity"/>
    <property type="evidence" value="ECO:0007669"/>
    <property type="project" value="InterPro"/>
</dbReference>
<feature type="transmembrane region" description="Helical" evidence="6">
    <location>
        <begin position="105"/>
        <end position="128"/>
    </location>
</feature>
<dbReference type="GO" id="GO:0022904">
    <property type="term" value="P:respiratory electron transport chain"/>
    <property type="evidence" value="ECO:0007669"/>
    <property type="project" value="InterPro"/>
</dbReference>
<comment type="subcellular location">
    <subcellularLocation>
        <location evidence="1">Cell membrane</location>
        <topology evidence="1">Multi-pass membrane protein</topology>
    </subcellularLocation>
</comment>
<dbReference type="PANTHER" id="PTHR30485">
    <property type="entry name" value="NI/FE-HYDROGENASE 1 B-TYPE CYTOCHROME SUBUNIT"/>
    <property type="match status" value="1"/>
</dbReference>
<evidence type="ECO:0000259" key="7">
    <source>
        <dbReference type="Pfam" id="PF01292"/>
    </source>
</evidence>
<protein>
    <submittedName>
        <fullName evidence="8">Ni,Fe-hydrogenase I cytochrome b subunit</fullName>
    </submittedName>
</protein>
<evidence type="ECO:0000256" key="4">
    <source>
        <dbReference type="ARBA" id="ARBA00022989"/>
    </source>
</evidence>
<feature type="domain" description="Cytochrome b561 bacterial/Ni-hydrogenase" evidence="7">
    <location>
        <begin position="11"/>
        <end position="190"/>
    </location>
</feature>
<dbReference type="Pfam" id="PF01292">
    <property type="entry name" value="Ni_hydr_CYTB"/>
    <property type="match status" value="1"/>
</dbReference>
<keyword evidence="4 6" id="KW-1133">Transmembrane helix</keyword>
<gene>
    <name evidence="8" type="ORF">MGWOODY_Tha1956</name>
</gene>